<protein>
    <submittedName>
        <fullName evidence="1">Uncharacterized protein</fullName>
    </submittedName>
</protein>
<evidence type="ECO:0000313" key="2">
    <source>
        <dbReference type="Proteomes" id="UP000474175"/>
    </source>
</evidence>
<evidence type="ECO:0000313" key="1">
    <source>
        <dbReference type="EMBL" id="NDU94486.1"/>
    </source>
</evidence>
<dbReference type="RefSeq" id="WP_163944545.1">
    <property type="nucleotide sequence ID" value="NZ_JAAFZH010000002.1"/>
</dbReference>
<dbReference type="AlphaFoldDB" id="A0A6L9L1T0"/>
<organism evidence="1 2">
    <name type="scientific">Spirosoma terrae</name>
    <dbReference type="NCBI Taxonomy" id="1968276"/>
    <lineage>
        <taxon>Bacteria</taxon>
        <taxon>Pseudomonadati</taxon>
        <taxon>Bacteroidota</taxon>
        <taxon>Cytophagia</taxon>
        <taxon>Cytophagales</taxon>
        <taxon>Cytophagaceae</taxon>
        <taxon>Spirosoma</taxon>
    </lineage>
</organism>
<name>A0A6L9L1T0_9BACT</name>
<accession>A0A6L9L1T0</accession>
<dbReference type="EMBL" id="JAAFZH010000002">
    <property type="protein sequence ID" value="NDU94486.1"/>
    <property type="molecule type" value="Genomic_DNA"/>
</dbReference>
<sequence length="241" mass="27997">MHYLALSVLSFFLVTDTLGQTARSDSSFLALAQNRTIQLYKGSLTENMLLYNGNEHIPHDRRIKIHPYFATDSLQLGSLSYNGIDHQNVMMQYDIVRDELAIRLSESVFRIRPHSERISSFAFRNYQFVRLVADSAAGVSTGFYQVLHNGPVKFLAKRKKTVQDDLSQRVYQGNYLVRDRYFIFKDGAYHEVKSKRSVFALFPDQSATLRKYLRSTKIKFNQQREEAITAIVQQYEKLTPY</sequence>
<reference evidence="1 2" key="1">
    <citation type="submission" date="2020-02" db="EMBL/GenBank/DDBJ databases">
        <title>Draft genome sequence of two Spirosoma agri KCTC 52727 and Spirosoma terrae KCTC 52035.</title>
        <authorList>
            <person name="Rojas J."/>
            <person name="Ambika Manirajan B."/>
            <person name="Suarez C."/>
            <person name="Ratering S."/>
            <person name="Schnell S."/>
        </authorList>
    </citation>
    <scope>NUCLEOTIDE SEQUENCE [LARGE SCALE GENOMIC DNA]</scope>
    <source>
        <strain evidence="1 2">KCTC 52035</strain>
    </source>
</reference>
<proteinExistence type="predicted"/>
<keyword evidence="2" id="KW-1185">Reference proteome</keyword>
<dbReference type="Proteomes" id="UP000474175">
    <property type="component" value="Unassembled WGS sequence"/>
</dbReference>
<comment type="caution">
    <text evidence="1">The sequence shown here is derived from an EMBL/GenBank/DDBJ whole genome shotgun (WGS) entry which is preliminary data.</text>
</comment>
<gene>
    <name evidence="1" type="ORF">GK108_06340</name>
</gene>